<name>A0A255YLP3_9SPHN</name>
<comment type="caution">
    <text evidence="6">The sequence shown here is derived from an EMBL/GenBank/DDBJ whole genome shotgun (WGS) entry which is preliminary data.</text>
</comment>
<evidence type="ECO:0000313" key="6">
    <source>
        <dbReference type="EMBL" id="OYQ30113.1"/>
    </source>
</evidence>
<keyword evidence="7" id="KW-1185">Reference proteome</keyword>
<keyword evidence="2 5" id="KW-0812">Transmembrane</keyword>
<evidence type="ECO:0000256" key="4">
    <source>
        <dbReference type="ARBA" id="ARBA00023136"/>
    </source>
</evidence>
<reference evidence="6 7" key="1">
    <citation type="submission" date="2017-07" db="EMBL/GenBank/DDBJ databases">
        <title>Sandarakinorhabdus cyanobacteriorum sp. nov., a novel bacterium isolated from cyanobacterial aggregates in a eutrophic lake.</title>
        <authorList>
            <person name="Cai H."/>
        </authorList>
    </citation>
    <scope>NUCLEOTIDE SEQUENCE [LARGE SCALE GENOMIC DNA]</scope>
    <source>
        <strain evidence="6 7">TH057</strain>
    </source>
</reference>
<feature type="transmembrane region" description="Helical" evidence="5">
    <location>
        <begin position="236"/>
        <end position="258"/>
    </location>
</feature>
<evidence type="ECO:0000256" key="1">
    <source>
        <dbReference type="ARBA" id="ARBA00004141"/>
    </source>
</evidence>
<evidence type="ECO:0000256" key="3">
    <source>
        <dbReference type="ARBA" id="ARBA00022989"/>
    </source>
</evidence>
<feature type="transmembrane region" description="Helical" evidence="5">
    <location>
        <begin position="20"/>
        <end position="42"/>
    </location>
</feature>
<comment type="subcellular location">
    <subcellularLocation>
        <location evidence="1">Membrane</location>
        <topology evidence="1">Multi-pass membrane protein</topology>
    </subcellularLocation>
</comment>
<evidence type="ECO:0000313" key="7">
    <source>
        <dbReference type="Proteomes" id="UP000216991"/>
    </source>
</evidence>
<accession>A0A255YLP3</accession>
<keyword evidence="4 5" id="KW-0472">Membrane</keyword>
<evidence type="ECO:0000256" key="5">
    <source>
        <dbReference type="SAM" id="Phobius"/>
    </source>
</evidence>
<dbReference type="InterPro" id="IPR050598">
    <property type="entry name" value="AminoAcid_Transporter"/>
</dbReference>
<protein>
    <recommendedName>
        <fullName evidence="8">Amino acid permease</fullName>
    </recommendedName>
</protein>
<dbReference type="Gene3D" id="1.20.1740.10">
    <property type="entry name" value="Amino acid/polyamine transporter I"/>
    <property type="match status" value="1"/>
</dbReference>
<feature type="transmembrane region" description="Helical" evidence="5">
    <location>
        <begin position="201"/>
        <end position="224"/>
    </location>
</feature>
<feature type="transmembrane region" description="Helical" evidence="5">
    <location>
        <begin position="165"/>
        <end position="189"/>
    </location>
</feature>
<organism evidence="6 7">
    <name type="scientific">Sandarakinorhabdus cyanobacteriorum</name>
    <dbReference type="NCBI Taxonomy" id="1981098"/>
    <lineage>
        <taxon>Bacteria</taxon>
        <taxon>Pseudomonadati</taxon>
        <taxon>Pseudomonadota</taxon>
        <taxon>Alphaproteobacteria</taxon>
        <taxon>Sphingomonadales</taxon>
        <taxon>Sphingosinicellaceae</taxon>
        <taxon>Sandarakinorhabdus</taxon>
    </lineage>
</organism>
<feature type="transmembrane region" description="Helical" evidence="5">
    <location>
        <begin position="398"/>
        <end position="417"/>
    </location>
</feature>
<evidence type="ECO:0000256" key="2">
    <source>
        <dbReference type="ARBA" id="ARBA00022692"/>
    </source>
</evidence>
<dbReference type="PIRSF" id="PIRSF006060">
    <property type="entry name" value="AA_transporter"/>
    <property type="match status" value="1"/>
</dbReference>
<feature type="transmembrane region" description="Helical" evidence="5">
    <location>
        <begin position="366"/>
        <end position="386"/>
    </location>
</feature>
<dbReference type="Proteomes" id="UP000216991">
    <property type="component" value="Unassembled WGS sequence"/>
</dbReference>
<dbReference type="InterPro" id="IPR002293">
    <property type="entry name" value="AA/rel_permease1"/>
</dbReference>
<dbReference type="PANTHER" id="PTHR11785:SF512">
    <property type="entry name" value="SOBREMESA, ISOFORM B"/>
    <property type="match status" value="1"/>
</dbReference>
<feature type="transmembrane region" description="Helical" evidence="5">
    <location>
        <begin position="134"/>
        <end position="153"/>
    </location>
</feature>
<keyword evidence="3 5" id="KW-1133">Transmembrane helix</keyword>
<feature type="transmembrane region" description="Helical" evidence="5">
    <location>
        <begin position="288"/>
        <end position="317"/>
    </location>
</feature>
<dbReference type="EMBL" id="NOXT01000102">
    <property type="protein sequence ID" value="OYQ30113.1"/>
    <property type="molecule type" value="Genomic_DNA"/>
</dbReference>
<gene>
    <name evidence="6" type="ORF">CHU93_07175</name>
</gene>
<dbReference type="GO" id="GO:0015179">
    <property type="term" value="F:L-amino acid transmembrane transporter activity"/>
    <property type="evidence" value="ECO:0007669"/>
    <property type="project" value="TreeGrafter"/>
</dbReference>
<dbReference type="Pfam" id="PF13520">
    <property type="entry name" value="AA_permease_2"/>
    <property type="match status" value="1"/>
</dbReference>
<dbReference type="GO" id="GO:0016020">
    <property type="term" value="C:membrane"/>
    <property type="evidence" value="ECO:0007669"/>
    <property type="project" value="UniProtKB-SubCell"/>
</dbReference>
<feature type="transmembrane region" description="Helical" evidence="5">
    <location>
        <begin position="97"/>
        <end position="122"/>
    </location>
</feature>
<evidence type="ECO:0008006" key="8">
    <source>
        <dbReference type="Google" id="ProtNLM"/>
    </source>
</evidence>
<sequence>MTAALRHRLAMTNPAPRRILGPFAAASVVVGMVVGAGIFRSASLVAATLHNDVLVLLAWGLGGVFALAGALVYAELASAFPHPGGDYRFLKLAYGPLVAFLFAWSRFSVIFSASAAMLAFVAADYAAELVPLSASARGGVAALAVVALTALNLAGVKRSTGGQLVLVAGDVVALLALGGAAASLIASGTPVVAATAQPQPFAAAAFGQAMVFVMLAFGGFNDAATLSAEVRRPRDMTLALVGGMGLVTALYLLANWAYLAGLGGEGLAASAAPAAQLMARAFGPAGQLVMVVFVGLAALAIVNALVIVGGRTLYAVASEEPALGRLAVWDAAAGVPRGAIWVQCALSLLLIAWGSVSTGFAQMVDFLSPVFWLFLSLTGPALIILRRRLPAAERPFQVPLYPLVPLAFTAGCLFVLQSSLAYVGWRGAGISFGVLAFGLIVRLALKARPQPPGDR</sequence>
<feature type="transmembrane region" description="Helical" evidence="5">
    <location>
        <begin position="423"/>
        <end position="445"/>
    </location>
</feature>
<dbReference type="AlphaFoldDB" id="A0A255YLP3"/>
<feature type="transmembrane region" description="Helical" evidence="5">
    <location>
        <begin position="54"/>
        <end position="76"/>
    </location>
</feature>
<feature type="transmembrane region" description="Helical" evidence="5">
    <location>
        <begin position="338"/>
        <end position="360"/>
    </location>
</feature>
<dbReference type="PANTHER" id="PTHR11785">
    <property type="entry name" value="AMINO ACID TRANSPORTER"/>
    <property type="match status" value="1"/>
</dbReference>
<proteinExistence type="predicted"/>